<dbReference type="OrthoDB" id="6777356at2759"/>
<protein>
    <recommendedName>
        <fullName evidence="3">RabBD domain-containing protein</fullName>
    </recommendedName>
</protein>
<keyword evidence="2" id="KW-1185">Reference proteome</keyword>
<evidence type="ECO:0000313" key="1">
    <source>
        <dbReference type="EMBL" id="CAH2008353.1"/>
    </source>
</evidence>
<evidence type="ECO:0008006" key="3">
    <source>
        <dbReference type="Google" id="ProtNLM"/>
    </source>
</evidence>
<proteinExistence type="predicted"/>
<comment type="caution">
    <text evidence="1">The sequence shown here is derived from an EMBL/GenBank/DDBJ whole genome shotgun (WGS) entry which is preliminary data.</text>
</comment>
<evidence type="ECO:0000313" key="2">
    <source>
        <dbReference type="Proteomes" id="UP001152888"/>
    </source>
</evidence>
<accession>A0A9P0Q346</accession>
<reference evidence="1" key="1">
    <citation type="submission" date="2022-03" db="EMBL/GenBank/DDBJ databases">
        <authorList>
            <person name="Sayadi A."/>
        </authorList>
    </citation>
    <scope>NUCLEOTIDE SEQUENCE</scope>
</reference>
<gene>
    <name evidence="1" type="ORF">ACAOBT_LOCUS30186</name>
</gene>
<dbReference type="EMBL" id="CAKOFQ010007803">
    <property type="protein sequence ID" value="CAH2008353.1"/>
    <property type="molecule type" value="Genomic_DNA"/>
</dbReference>
<dbReference type="AlphaFoldDB" id="A0A9P0Q346"/>
<organism evidence="1 2">
    <name type="scientific">Acanthoscelides obtectus</name>
    <name type="common">Bean weevil</name>
    <name type="synonym">Bruchus obtectus</name>
    <dbReference type="NCBI Taxonomy" id="200917"/>
    <lineage>
        <taxon>Eukaryota</taxon>
        <taxon>Metazoa</taxon>
        <taxon>Ecdysozoa</taxon>
        <taxon>Arthropoda</taxon>
        <taxon>Hexapoda</taxon>
        <taxon>Insecta</taxon>
        <taxon>Pterygota</taxon>
        <taxon>Neoptera</taxon>
        <taxon>Endopterygota</taxon>
        <taxon>Coleoptera</taxon>
        <taxon>Polyphaga</taxon>
        <taxon>Cucujiformia</taxon>
        <taxon>Chrysomeloidea</taxon>
        <taxon>Chrysomelidae</taxon>
        <taxon>Bruchinae</taxon>
        <taxon>Bruchini</taxon>
        <taxon>Acanthoscelides</taxon>
    </lineage>
</organism>
<name>A0A9P0Q346_ACAOB</name>
<dbReference type="Proteomes" id="UP001152888">
    <property type="component" value="Unassembled WGS sequence"/>
</dbReference>
<sequence length="178" mass="20484">MWQGGDTLTPNKNELEQSISVASKQKEKVVRRIDDDTPVPQTSELPVMSCCQEEACTHSVVAAAAMEATRLSDKEREIILGVLAKDERLRRDQQIRVLMLFKLRIELVSDAGYRQYYCTRLSWLKLYCTVLYWKHVFTLFIPSKGIKSPNIAQLEESATVKALKKKIQQLQEKIKLKK</sequence>